<evidence type="ECO:0000313" key="1">
    <source>
        <dbReference type="EMBL" id="QDT31457.1"/>
    </source>
</evidence>
<evidence type="ECO:0000313" key="2">
    <source>
        <dbReference type="Proteomes" id="UP000315724"/>
    </source>
</evidence>
<accession>A0A517QIV3</accession>
<gene>
    <name evidence="1" type="ORF">Mal48_06900</name>
</gene>
<proteinExistence type="predicted"/>
<organism evidence="1 2">
    <name type="scientific">Thalassoglobus polymorphus</name>
    <dbReference type="NCBI Taxonomy" id="2527994"/>
    <lineage>
        <taxon>Bacteria</taxon>
        <taxon>Pseudomonadati</taxon>
        <taxon>Planctomycetota</taxon>
        <taxon>Planctomycetia</taxon>
        <taxon>Planctomycetales</taxon>
        <taxon>Planctomycetaceae</taxon>
        <taxon>Thalassoglobus</taxon>
    </lineage>
</organism>
<reference evidence="1 2" key="1">
    <citation type="submission" date="2019-02" db="EMBL/GenBank/DDBJ databases">
        <title>Deep-cultivation of Planctomycetes and their phenomic and genomic characterization uncovers novel biology.</title>
        <authorList>
            <person name="Wiegand S."/>
            <person name="Jogler M."/>
            <person name="Boedeker C."/>
            <person name="Pinto D."/>
            <person name="Vollmers J."/>
            <person name="Rivas-Marin E."/>
            <person name="Kohn T."/>
            <person name="Peeters S.H."/>
            <person name="Heuer A."/>
            <person name="Rast P."/>
            <person name="Oberbeckmann S."/>
            <person name="Bunk B."/>
            <person name="Jeske O."/>
            <person name="Meyerdierks A."/>
            <person name="Storesund J.E."/>
            <person name="Kallscheuer N."/>
            <person name="Luecker S."/>
            <person name="Lage O.M."/>
            <person name="Pohl T."/>
            <person name="Merkel B.J."/>
            <person name="Hornburger P."/>
            <person name="Mueller R.-W."/>
            <person name="Bruemmer F."/>
            <person name="Labrenz M."/>
            <person name="Spormann A.M."/>
            <person name="Op den Camp H."/>
            <person name="Overmann J."/>
            <person name="Amann R."/>
            <person name="Jetten M.S.M."/>
            <person name="Mascher T."/>
            <person name="Medema M.H."/>
            <person name="Devos D.P."/>
            <person name="Kaster A.-K."/>
            <person name="Ovreas L."/>
            <person name="Rohde M."/>
            <person name="Galperin M.Y."/>
            <person name="Jogler C."/>
        </authorList>
    </citation>
    <scope>NUCLEOTIDE SEQUENCE [LARGE SCALE GENOMIC DNA]</scope>
    <source>
        <strain evidence="1 2">Mal48</strain>
    </source>
</reference>
<name>A0A517QIV3_9PLAN</name>
<dbReference type="Proteomes" id="UP000315724">
    <property type="component" value="Chromosome"/>
</dbReference>
<sequence length="50" mass="5950">MSSVLFSQNLDRQNSYCIQLVHEFAFAYSHKYVIIVTFDIFQTLYIRVSL</sequence>
<dbReference type="EMBL" id="CP036267">
    <property type="protein sequence ID" value="QDT31457.1"/>
    <property type="molecule type" value="Genomic_DNA"/>
</dbReference>
<dbReference type="KEGG" id="tpol:Mal48_06900"/>
<keyword evidence="2" id="KW-1185">Reference proteome</keyword>
<dbReference type="AlphaFoldDB" id="A0A517QIV3"/>
<protein>
    <submittedName>
        <fullName evidence="1">Uncharacterized protein</fullName>
    </submittedName>
</protein>